<dbReference type="CDD" id="cd08977">
    <property type="entry name" value="SusD"/>
    <property type="match status" value="1"/>
</dbReference>
<keyword evidence="4" id="KW-0472">Membrane</keyword>
<dbReference type="EMBL" id="CP136521">
    <property type="protein sequence ID" value="WOD42800.1"/>
    <property type="molecule type" value="Genomic_DNA"/>
</dbReference>
<dbReference type="InterPro" id="IPR033985">
    <property type="entry name" value="SusD-like_N"/>
</dbReference>
<comment type="similarity">
    <text evidence="2">Belongs to the SusD family.</text>
</comment>
<evidence type="ECO:0000259" key="6">
    <source>
        <dbReference type="Pfam" id="PF07980"/>
    </source>
</evidence>
<keyword evidence="5" id="KW-0998">Cell outer membrane</keyword>
<dbReference type="Pfam" id="PF14322">
    <property type="entry name" value="SusD-like_3"/>
    <property type="match status" value="1"/>
</dbReference>
<dbReference type="Proteomes" id="UP001302486">
    <property type="component" value="Chromosome"/>
</dbReference>
<dbReference type="AlphaFoldDB" id="A0AA97ELL4"/>
<comment type="subcellular location">
    <subcellularLocation>
        <location evidence="1">Cell outer membrane</location>
    </subcellularLocation>
</comment>
<evidence type="ECO:0000256" key="5">
    <source>
        <dbReference type="ARBA" id="ARBA00023237"/>
    </source>
</evidence>
<evidence type="ECO:0000256" key="4">
    <source>
        <dbReference type="ARBA" id="ARBA00023136"/>
    </source>
</evidence>
<keyword evidence="3" id="KW-0732">Signal</keyword>
<sequence length="502" mass="55664">MKKYIYIFIAVMTFSACESELELTSPSQLTAAGFWDTEEGAKTAHTGLYANLRSSAGTLWLLGEIRSDIWGGRTYESPSNESLIESNITVATAPFGGWAGLYTRIHRINDFLVNLPNVEFTDESEKGHLLGQAYGLRALYYYTLLKTWGDVPIILEPFTDIDPAGLSRARSPQTEVMAQIKSDIAASLSAFGSDDSYWEGSRNFWSKAATLALKGDAFIWSGNLLGGGSADFTEAKTALQQIASLGVSLEPSIDNLWGVSNEGNNEFIFAYQYKQDEAENFYNSLTGRSTEINPQFNAAGESMSDFIIAGANRYGQSEKTILLLDDNDDARKDATFIRLYTDDNGGAGYPTYNEPTYFGSIFNKFLGEVNGSERIFENDVPLYRYADVLLLLAEAKNHLGEDPSGEINQIRARAYGANYVPATHAYVNSTQTDNANAILNERYKEFIGEGKRWWDLRRAGDSFVYDNIVYISSSDSQLLLLPITEDMIGRNPLLDQTPGYTN</sequence>
<dbReference type="InterPro" id="IPR012944">
    <property type="entry name" value="SusD_RagB_dom"/>
</dbReference>
<gene>
    <name evidence="8" type="ORF">RNZ46_12455</name>
</gene>
<accession>A0AA97ELL4</accession>
<dbReference type="Pfam" id="PF07980">
    <property type="entry name" value="SusD_RagB"/>
    <property type="match status" value="1"/>
</dbReference>
<dbReference type="Gene3D" id="1.25.40.390">
    <property type="match status" value="1"/>
</dbReference>
<name>A0AA97ELL4_9FLAO</name>
<protein>
    <submittedName>
        <fullName evidence="8">RagB/SusD family nutrient uptake outer membrane protein</fullName>
    </submittedName>
</protein>
<evidence type="ECO:0000256" key="2">
    <source>
        <dbReference type="ARBA" id="ARBA00006275"/>
    </source>
</evidence>
<evidence type="ECO:0000256" key="1">
    <source>
        <dbReference type="ARBA" id="ARBA00004442"/>
    </source>
</evidence>
<dbReference type="SUPFAM" id="SSF48452">
    <property type="entry name" value="TPR-like"/>
    <property type="match status" value="1"/>
</dbReference>
<evidence type="ECO:0000313" key="8">
    <source>
        <dbReference type="EMBL" id="WOD42800.1"/>
    </source>
</evidence>
<evidence type="ECO:0000256" key="3">
    <source>
        <dbReference type="ARBA" id="ARBA00022729"/>
    </source>
</evidence>
<feature type="domain" description="RagB/SusD" evidence="6">
    <location>
        <begin position="265"/>
        <end position="500"/>
    </location>
</feature>
<dbReference type="PROSITE" id="PS51257">
    <property type="entry name" value="PROKAR_LIPOPROTEIN"/>
    <property type="match status" value="1"/>
</dbReference>
<proteinExistence type="inferred from homology"/>
<evidence type="ECO:0000313" key="9">
    <source>
        <dbReference type="Proteomes" id="UP001302486"/>
    </source>
</evidence>
<dbReference type="InterPro" id="IPR011990">
    <property type="entry name" value="TPR-like_helical_dom_sf"/>
</dbReference>
<dbReference type="RefSeq" id="WP_316982491.1">
    <property type="nucleotide sequence ID" value="NZ_CP136521.1"/>
</dbReference>
<keyword evidence="9" id="KW-1185">Reference proteome</keyword>
<dbReference type="KEGG" id="hws:RNZ46_12455"/>
<feature type="domain" description="SusD-like N-terminal" evidence="7">
    <location>
        <begin position="57"/>
        <end position="209"/>
    </location>
</feature>
<evidence type="ECO:0000259" key="7">
    <source>
        <dbReference type="Pfam" id="PF14322"/>
    </source>
</evidence>
<organism evidence="8 9">
    <name type="scientific">Hwangdonia lutea</name>
    <dbReference type="NCBI Taxonomy" id="3075823"/>
    <lineage>
        <taxon>Bacteria</taxon>
        <taxon>Pseudomonadati</taxon>
        <taxon>Bacteroidota</taxon>
        <taxon>Flavobacteriia</taxon>
        <taxon>Flavobacteriales</taxon>
        <taxon>Flavobacteriaceae</taxon>
        <taxon>Hwangdonia</taxon>
    </lineage>
</organism>
<dbReference type="GO" id="GO:0009279">
    <property type="term" value="C:cell outer membrane"/>
    <property type="evidence" value="ECO:0007669"/>
    <property type="project" value="UniProtKB-SubCell"/>
</dbReference>
<reference evidence="9" key="1">
    <citation type="submission" date="2024-06" db="EMBL/GenBank/DDBJ databases">
        <title>Hwangdonia haimaensis gen. nov., sp. nov., a member of the family Flavobacteriaceae isolated from the haima cold seep.</title>
        <authorList>
            <person name="Li J."/>
        </authorList>
    </citation>
    <scope>NUCLEOTIDE SEQUENCE [LARGE SCALE GENOMIC DNA]</scope>
    <source>
        <strain evidence="9">SCSIO 19198</strain>
    </source>
</reference>